<comment type="caution">
    <text evidence="2">The sequence shown here is derived from an EMBL/GenBank/DDBJ whole genome shotgun (WGS) entry which is preliminary data.</text>
</comment>
<feature type="chain" id="PRO_5044818929" evidence="1">
    <location>
        <begin position="22"/>
        <end position="195"/>
    </location>
</feature>
<keyword evidence="3" id="KW-1185">Reference proteome</keyword>
<protein>
    <submittedName>
        <fullName evidence="2">Uncharacterized protein</fullName>
    </submittedName>
</protein>
<sequence>MMPRCLQYSLLIILLAVMIYAKSPPPSWNSKTDHPDLIDKNRKCQDESASCTPFVRCPAHVRLKNISRCSTEQGRDGVCCTTGSNHTEPLDEKRRGHHVIKADLLTLHFVSRHSRAQLAELRSKEAKLMSSGKPTILSRSSSSYSHFRNSRMFNAADLHQVMDVATRALEIAIATRAFKDSETSVANNLVNRNSV</sequence>
<dbReference type="AlphaFoldDB" id="A0ABD2NKK3"/>
<feature type="signal peptide" evidence="1">
    <location>
        <begin position="1"/>
        <end position="21"/>
    </location>
</feature>
<proteinExistence type="predicted"/>
<dbReference type="Proteomes" id="UP001516400">
    <property type="component" value="Unassembled WGS sequence"/>
</dbReference>
<evidence type="ECO:0000313" key="3">
    <source>
        <dbReference type="Proteomes" id="UP001516400"/>
    </source>
</evidence>
<accession>A0ABD2NKK3</accession>
<evidence type="ECO:0000256" key="1">
    <source>
        <dbReference type="SAM" id="SignalP"/>
    </source>
</evidence>
<dbReference type="EMBL" id="JABFTP020000124">
    <property type="protein sequence ID" value="KAL3279195.1"/>
    <property type="molecule type" value="Genomic_DNA"/>
</dbReference>
<name>A0ABD2NKK3_9CUCU</name>
<keyword evidence="1" id="KW-0732">Signal</keyword>
<gene>
    <name evidence="2" type="ORF">HHI36_016708</name>
</gene>
<organism evidence="2 3">
    <name type="scientific">Cryptolaemus montrouzieri</name>
    <dbReference type="NCBI Taxonomy" id="559131"/>
    <lineage>
        <taxon>Eukaryota</taxon>
        <taxon>Metazoa</taxon>
        <taxon>Ecdysozoa</taxon>
        <taxon>Arthropoda</taxon>
        <taxon>Hexapoda</taxon>
        <taxon>Insecta</taxon>
        <taxon>Pterygota</taxon>
        <taxon>Neoptera</taxon>
        <taxon>Endopterygota</taxon>
        <taxon>Coleoptera</taxon>
        <taxon>Polyphaga</taxon>
        <taxon>Cucujiformia</taxon>
        <taxon>Coccinelloidea</taxon>
        <taxon>Coccinellidae</taxon>
        <taxon>Scymninae</taxon>
        <taxon>Scymnini</taxon>
        <taxon>Cryptolaemus</taxon>
    </lineage>
</organism>
<reference evidence="2 3" key="1">
    <citation type="journal article" date="2021" name="BMC Biol.">
        <title>Horizontally acquired antibacterial genes associated with adaptive radiation of ladybird beetles.</title>
        <authorList>
            <person name="Li H.S."/>
            <person name="Tang X.F."/>
            <person name="Huang Y.H."/>
            <person name="Xu Z.Y."/>
            <person name="Chen M.L."/>
            <person name="Du X.Y."/>
            <person name="Qiu B.Y."/>
            <person name="Chen P.T."/>
            <person name="Zhang W."/>
            <person name="Slipinski A."/>
            <person name="Escalona H.E."/>
            <person name="Waterhouse R.M."/>
            <person name="Zwick A."/>
            <person name="Pang H."/>
        </authorList>
    </citation>
    <scope>NUCLEOTIDE SEQUENCE [LARGE SCALE GENOMIC DNA]</scope>
    <source>
        <strain evidence="2">SYSU2018</strain>
    </source>
</reference>
<evidence type="ECO:0000313" key="2">
    <source>
        <dbReference type="EMBL" id="KAL3279195.1"/>
    </source>
</evidence>